<dbReference type="Gene3D" id="2.40.50.120">
    <property type="match status" value="1"/>
</dbReference>
<sequence length="212" mass="21681">MRIRTGLLALLMVAGSMGIAWQQAAPAAACSCAISTTQERADFAELVVEGTITEVRPPGGVIVSSSDPTVVTVDVDRVWKGEAASTIEISTPSSSASCGFDGLRKDTTILVFARHADVMGERIDGWGTTLCDGTGTSDPQVTADLTALLGDPLTPSDGAPPPTLVDPGTGHPIAVDRPGLVEGVPGGMLIPLALTLGAGLLAGLIAWLRRRA</sequence>
<keyword evidence="1" id="KW-1133">Transmembrane helix</keyword>
<dbReference type="RefSeq" id="WP_077349990.1">
    <property type="nucleotide sequence ID" value="NZ_CP019607.1"/>
</dbReference>
<name>A0A1Q2CY61_9ACTN</name>
<protein>
    <submittedName>
        <fullName evidence="3">Uncharacterized protein</fullName>
    </submittedName>
</protein>
<evidence type="ECO:0000313" key="3">
    <source>
        <dbReference type="EMBL" id="AQP51049.1"/>
    </source>
</evidence>
<dbReference type="STRING" id="399497.BW733_09630"/>
<keyword evidence="2" id="KW-0732">Signal</keyword>
<evidence type="ECO:0000313" key="4">
    <source>
        <dbReference type="Proteomes" id="UP000188235"/>
    </source>
</evidence>
<reference evidence="3 4" key="1">
    <citation type="journal article" date="2008" name="Int. J. Syst. Evol. Microbiol.">
        <title>Tessaracoccus flavescens sp. nov., isolated from marine sediment.</title>
        <authorList>
            <person name="Lee D.W."/>
            <person name="Lee S.D."/>
        </authorList>
    </citation>
    <scope>NUCLEOTIDE SEQUENCE [LARGE SCALE GENOMIC DNA]</scope>
    <source>
        <strain evidence="3 4">SST-39T</strain>
    </source>
</reference>
<organism evidence="3 4">
    <name type="scientific">Tessaracoccus flavescens</name>
    <dbReference type="NCBI Taxonomy" id="399497"/>
    <lineage>
        <taxon>Bacteria</taxon>
        <taxon>Bacillati</taxon>
        <taxon>Actinomycetota</taxon>
        <taxon>Actinomycetes</taxon>
        <taxon>Propionibacteriales</taxon>
        <taxon>Propionibacteriaceae</taxon>
        <taxon>Tessaracoccus</taxon>
    </lineage>
</organism>
<keyword evidence="1" id="KW-0472">Membrane</keyword>
<feature type="transmembrane region" description="Helical" evidence="1">
    <location>
        <begin position="188"/>
        <end position="208"/>
    </location>
</feature>
<proteinExistence type="predicted"/>
<keyword evidence="1" id="KW-0812">Transmembrane</keyword>
<keyword evidence="4" id="KW-1185">Reference proteome</keyword>
<feature type="signal peptide" evidence="2">
    <location>
        <begin position="1"/>
        <end position="22"/>
    </location>
</feature>
<evidence type="ECO:0000256" key="1">
    <source>
        <dbReference type="SAM" id="Phobius"/>
    </source>
</evidence>
<dbReference type="InterPro" id="IPR008993">
    <property type="entry name" value="TIMP-like_OB-fold"/>
</dbReference>
<dbReference type="KEGG" id="tfa:BW733_09630"/>
<dbReference type="OrthoDB" id="3734526at2"/>
<dbReference type="Proteomes" id="UP000188235">
    <property type="component" value="Chromosome"/>
</dbReference>
<dbReference type="SUPFAM" id="SSF50242">
    <property type="entry name" value="TIMP-like"/>
    <property type="match status" value="1"/>
</dbReference>
<dbReference type="PROSITE" id="PS51257">
    <property type="entry name" value="PROKAR_LIPOPROTEIN"/>
    <property type="match status" value="1"/>
</dbReference>
<gene>
    <name evidence="3" type="ORF">BW733_09630</name>
</gene>
<feature type="chain" id="PRO_5039625308" evidence="2">
    <location>
        <begin position="23"/>
        <end position="212"/>
    </location>
</feature>
<accession>A0A1Q2CY61</accession>
<evidence type="ECO:0000256" key="2">
    <source>
        <dbReference type="SAM" id="SignalP"/>
    </source>
</evidence>
<dbReference type="EMBL" id="CP019607">
    <property type="protein sequence ID" value="AQP51049.1"/>
    <property type="molecule type" value="Genomic_DNA"/>
</dbReference>
<dbReference type="AlphaFoldDB" id="A0A1Q2CY61"/>